<dbReference type="InterPro" id="IPR000644">
    <property type="entry name" value="CBS_dom"/>
</dbReference>
<proteinExistence type="predicted"/>
<dbReference type="InterPro" id="IPR051462">
    <property type="entry name" value="CBS_domain-containing"/>
</dbReference>
<evidence type="ECO:0000313" key="3">
    <source>
        <dbReference type="EMBL" id="EQD59065.1"/>
    </source>
</evidence>
<comment type="caution">
    <text evidence="3">The sequence shown here is derived from an EMBL/GenBank/DDBJ whole genome shotgun (WGS) entry which is preliminary data.</text>
</comment>
<protein>
    <submittedName>
        <fullName evidence="3">Signal-transduction protein with CBS domain protein</fullName>
    </submittedName>
</protein>
<reference evidence="3" key="1">
    <citation type="submission" date="2013-08" db="EMBL/GenBank/DDBJ databases">
        <authorList>
            <person name="Mendez C."/>
            <person name="Richter M."/>
            <person name="Ferrer M."/>
            <person name="Sanchez J."/>
        </authorList>
    </citation>
    <scope>NUCLEOTIDE SEQUENCE</scope>
</reference>
<dbReference type="AlphaFoldDB" id="T1BYP7"/>
<gene>
    <name evidence="3" type="ORF">B1A_10560</name>
</gene>
<sequence>MRINADGAQGSSAVIFADVKIRDLYTPQPQTVFADEPLADAARTLCHRHIGALVVLKRGDPLRRPIGILTDRDIVRGELRRGTDLYLLTVADVMTPDPLVLRTDLGLTEAIEALNTRSVRRGPVVDASGALLGIITLDDLLPALARELMTLASLMGTQASREGRP</sequence>
<dbReference type="SMART" id="SM00116">
    <property type="entry name" value="CBS"/>
    <property type="match status" value="2"/>
</dbReference>
<accession>T1BYP7</accession>
<evidence type="ECO:0000256" key="1">
    <source>
        <dbReference type="ARBA" id="ARBA00022737"/>
    </source>
</evidence>
<dbReference type="Pfam" id="PF00571">
    <property type="entry name" value="CBS"/>
    <property type="match status" value="2"/>
</dbReference>
<dbReference type="SUPFAM" id="SSF54631">
    <property type="entry name" value="CBS-domain pair"/>
    <property type="match status" value="1"/>
</dbReference>
<dbReference type="InterPro" id="IPR046342">
    <property type="entry name" value="CBS_dom_sf"/>
</dbReference>
<feature type="domain" description="CBS" evidence="2">
    <location>
        <begin position="25"/>
        <end position="85"/>
    </location>
</feature>
<organism evidence="3">
    <name type="scientific">mine drainage metagenome</name>
    <dbReference type="NCBI Taxonomy" id="410659"/>
    <lineage>
        <taxon>unclassified sequences</taxon>
        <taxon>metagenomes</taxon>
        <taxon>ecological metagenomes</taxon>
    </lineage>
</organism>
<evidence type="ECO:0000259" key="2">
    <source>
        <dbReference type="PROSITE" id="PS51371"/>
    </source>
</evidence>
<keyword evidence="1" id="KW-0677">Repeat</keyword>
<dbReference type="Gene3D" id="3.10.580.10">
    <property type="entry name" value="CBS-domain"/>
    <property type="match status" value="1"/>
</dbReference>
<feature type="domain" description="CBS" evidence="2">
    <location>
        <begin position="94"/>
        <end position="151"/>
    </location>
</feature>
<dbReference type="PROSITE" id="PS51371">
    <property type="entry name" value="CBS"/>
    <property type="match status" value="2"/>
</dbReference>
<reference evidence="3" key="2">
    <citation type="journal article" date="2014" name="ISME J.">
        <title>Microbial stratification in low pH oxic and suboxic macroscopic growths along an acid mine drainage.</title>
        <authorList>
            <person name="Mendez-Garcia C."/>
            <person name="Mesa V."/>
            <person name="Sprenger R.R."/>
            <person name="Richter M."/>
            <person name="Diez M.S."/>
            <person name="Solano J."/>
            <person name="Bargiela R."/>
            <person name="Golyshina O.V."/>
            <person name="Manteca A."/>
            <person name="Ramos J.L."/>
            <person name="Gallego J.R."/>
            <person name="Llorente I."/>
            <person name="Martins Dos Santos V.A."/>
            <person name="Jensen O.N."/>
            <person name="Pelaez A.I."/>
            <person name="Sanchez J."/>
            <person name="Ferrer M."/>
        </authorList>
    </citation>
    <scope>NUCLEOTIDE SEQUENCE</scope>
</reference>
<name>T1BYP7_9ZZZZ</name>
<dbReference type="EMBL" id="AUZX01007530">
    <property type="protein sequence ID" value="EQD59065.1"/>
    <property type="molecule type" value="Genomic_DNA"/>
</dbReference>
<dbReference type="PANTHER" id="PTHR48108">
    <property type="entry name" value="CBS DOMAIN-CONTAINING PROTEIN CBSX2, CHLOROPLASTIC"/>
    <property type="match status" value="1"/>
</dbReference>
<dbReference type="PANTHER" id="PTHR48108:SF26">
    <property type="entry name" value="CBS DOMAIN-CONTAINING PROTEIN DDB_G0289609"/>
    <property type="match status" value="1"/>
</dbReference>